<organism evidence="1 2">
    <name type="scientific">Winogradskyella jejuensis</name>
    <dbReference type="NCBI Taxonomy" id="1089305"/>
    <lineage>
        <taxon>Bacteria</taxon>
        <taxon>Pseudomonadati</taxon>
        <taxon>Bacteroidota</taxon>
        <taxon>Flavobacteriia</taxon>
        <taxon>Flavobacteriales</taxon>
        <taxon>Flavobacteriaceae</taxon>
        <taxon>Winogradskyella</taxon>
    </lineage>
</organism>
<sequence length="187" mass="21527">MKKILYIIPILIIAFTSCEGRKSHTKALSESIEAFKAKTTIEKVEYIPENYREIAIDTTLSNGFSIKIKTFTNMNNHITIEDAKDSLFLKKHYRTVNSHISITHQDHNIFEKTIDKSFLITQNERLSDYLTIANLKGVWINQLQSSNSQVVLDIDYCMIETSDCKSLKLNINKDGSYHLISTEDDFL</sequence>
<name>A0A1M5TKP3_9FLAO</name>
<accession>A0A1M5TKP3</accession>
<dbReference type="PROSITE" id="PS51257">
    <property type="entry name" value="PROKAR_LIPOPROTEIN"/>
    <property type="match status" value="1"/>
</dbReference>
<reference evidence="2" key="1">
    <citation type="submission" date="2016-11" db="EMBL/GenBank/DDBJ databases">
        <authorList>
            <person name="Varghese N."/>
            <person name="Submissions S."/>
        </authorList>
    </citation>
    <scope>NUCLEOTIDE SEQUENCE [LARGE SCALE GENOMIC DNA]</scope>
    <source>
        <strain evidence="2">DSM 25330</strain>
    </source>
</reference>
<proteinExistence type="predicted"/>
<dbReference type="Proteomes" id="UP000184522">
    <property type="component" value="Unassembled WGS sequence"/>
</dbReference>
<dbReference type="RefSeq" id="WP_073086368.1">
    <property type="nucleotide sequence ID" value="NZ_FQWS01000002.1"/>
</dbReference>
<dbReference type="EMBL" id="FQWS01000002">
    <property type="protein sequence ID" value="SHH51246.1"/>
    <property type="molecule type" value="Genomic_DNA"/>
</dbReference>
<gene>
    <name evidence="1" type="ORF">SAMN05444148_2197</name>
</gene>
<protein>
    <submittedName>
        <fullName evidence="1">Uncharacterized protein</fullName>
    </submittedName>
</protein>
<keyword evidence="2" id="KW-1185">Reference proteome</keyword>
<evidence type="ECO:0000313" key="1">
    <source>
        <dbReference type="EMBL" id="SHH51246.1"/>
    </source>
</evidence>
<dbReference type="STRING" id="1089305.SAMN05444148_2197"/>
<dbReference type="AlphaFoldDB" id="A0A1M5TKP3"/>
<dbReference type="Gene3D" id="2.40.128.510">
    <property type="entry name" value="Protein of unknown function DUF4738"/>
    <property type="match status" value="1"/>
</dbReference>
<dbReference type="OrthoDB" id="1441026at2"/>
<evidence type="ECO:0000313" key="2">
    <source>
        <dbReference type="Proteomes" id="UP000184522"/>
    </source>
</evidence>